<dbReference type="Gene3D" id="2.60.40.10">
    <property type="entry name" value="Immunoglobulins"/>
    <property type="match status" value="1"/>
</dbReference>
<keyword evidence="2" id="KW-0472">Membrane</keyword>
<gene>
    <name evidence="4" type="primary">cd3d</name>
</gene>
<reference evidence="4" key="3">
    <citation type="submission" date="2025-09" db="UniProtKB">
        <authorList>
            <consortium name="Ensembl"/>
        </authorList>
    </citation>
    <scope>IDENTIFICATION</scope>
</reference>
<dbReference type="GO" id="GO:0045059">
    <property type="term" value="P:positive thymic T cell selection"/>
    <property type="evidence" value="ECO:0007669"/>
    <property type="project" value="TreeGrafter"/>
</dbReference>
<dbReference type="OMA" id="QPLKYKR"/>
<feature type="compositionally biased region" description="Polar residues" evidence="1">
    <location>
        <begin position="151"/>
        <end position="160"/>
    </location>
</feature>
<dbReference type="GeneID" id="115053572"/>
<dbReference type="InterPro" id="IPR013783">
    <property type="entry name" value="Ig-like_fold"/>
</dbReference>
<organism evidence="4 5">
    <name type="scientific">Echeneis naucrates</name>
    <name type="common">Live sharksucker</name>
    <dbReference type="NCBI Taxonomy" id="173247"/>
    <lineage>
        <taxon>Eukaryota</taxon>
        <taxon>Metazoa</taxon>
        <taxon>Chordata</taxon>
        <taxon>Craniata</taxon>
        <taxon>Vertebrata</taxon>
        <taxon>Euteleostomi</taxon>
        <taxon>Actinopterygii</taxon>
        <taxon>Neopterygii</taxon>
        <taxon>Teleostei</taxon>
        <taxon>Neoteleostei</taxon>
        <taxon>Acanthomorphata</taxon>
        <taxon>Carangaria</taxon>
        <taxon>Carangiformes</taxon>
        <taxon>Echeneidae</taxon>
        <taxon>Echeneis</taxon>
    </lineage>
</organism>
<protein>
    <recommendedName>
        <fullName evidence="6">CD3 gamma/delta subunit Ig-like domain-containing protein</fullName>
    </recommendedName>
</protein>
<dbReference type="Proteomes" id="UP000472264">
    <property type="component" value="Chromosome 13"/>
</dbReference>
<reference evidence="4" key="1">
    <citation type="submission" date="2021-04" db="EMBL/GenBank/DDBJ databases">
        <authorList>
            <consortium name="Wellcome Sanger Institute Data Sharing"/>
        </authorList>
    </citation>
    <scope>NUCLEOTIDE SEQUENCE [LARGE SCALE GENOMIC DNA]</scope>
</reference>
<dbReference type="RefSeq" id="XP_029374256.1">
    <property type="nucleotide sequence ID" value="XM_029518396.1"/>
</dbReference>
<dbReference type="PANTHER" id="PTHR10570">
    <property type="entry name" value="T-CELL SURFACE GLYCOPROTEIN CD3 GAMMA CHAIN / DELTA CHAIN"/>
    <property type="match status" value="1"/>
</dbReference>
<evidence type="ECO:0000256" key="2">
    <source>
        <dbReference type="SAM" id="Phobius"/>
    </source>
</evidence>
<dbReference type="GO" id="GO:0042105">
    <property type="term" value="C:alpha-beta T cell receptor complex"/>
    <property type="evidence" value="ECO:0007669"/>
    <property type="project" value="TreeGrafter"/>
</dbReference>
<dbReference type="GO" id="GO:0009897">
    <property type="term" value="C:external side of plasma membrane"/>
    <property type="evidence" value="ECO:0007669"/>
    <property type="project" value="TreeGrafter"/>
</dbReference>
<dbReference type="InParanoid" id="A0A665U0J5"/>
<keyword evidence="2" id="KW-0812">Transmembrane</keyword>
<evidence type="ECO:0008006" key="6">
    <source>
        <dbReference type="Google" id="ProtNLM"/>
    </source>
</evidence>
<keyword evidence="3" id="KW-0732">Signal</keyword>
<feature type="region of interest" description="Disordered" evidence="1">
    <location>
        <begin position="132"/>
        <end position="164"/>
    </location>
</feature>
<keyword evidence="2" id="KW-1133">Transmembrane helix</keyword>
<dbReference type="GO" id="GO:0007166">
    <property type="term" value="P:cell surface receptor signaling pathway"/>
    <property type="evidence" value="ECO:0007669"/>
    <property type="project" value="TreeGrafter"/>
</dbReference>
<dbReference type="RefSeq" id="XP_029374255.1">
    <property type="nucleotide sequence ID" value="XM_029518395.1"/>
</dbReference>
<feature type="signal peptide" evidence="3">
    <location>
        <begin position="1"/>
        <end position="20"/>
    </location>
</feature>
<feature type="chain" id="PRO_5025521680" description="CD3 gamma/delta subunit Ig-like domain-containing protein" evidence="3">
    <location>
        <begin position="21"/>
        <end position="179"/>
    </location>
</feature>
<dbReference type="AlphaFoldDB" id="A0A665U0J5"/>
<dbReference type="OrthoDB" id="8941324at2759"/>
<feature type="transmembrane region" description="Helical" evidence="2">
    <location>
        <begin position="98"/>
        <end position="123"/>
    </location>
</feature>
<accession>A0A665U0J5</accession>
<evidence type="ECO:0000313" key="5">
    <source>
        <dbReference type="Proteomes" id="UP000472264"/>
    </source>
</evidence>
<keyword evidence="5" id="KW-1185">Reference proteome</keyword>
<evidence type="ECO:0000256" key="3">
    <source>
        <dbReference type="SAM" id="SignalP"/>
    </source>
</evidence>
<dbReference type="Ensembl" id="ENSENLT00000013212.1">
    <property type="protein sequence ID" value="ENSENLP00000012694.1"/>
    <property type="gene ID" value="ENSENLG00000006036.1"/>
</dbReference>
<sequence length="179" mass="19777">MKWPSVLSGCLLLLVTLTEAEDLKLTVQTVSDGIKISCKPGLLIKTSDLQSNITIKGGFVEYRDDNSGEYQCVVKDNSDPAKIFVKFRSCDNCVNLDMASIVGLIMGDVVATILVGAAVYLLMTKSRASQFNSQSTSHHKSSARELLIPNEVTSRSNNEPYQRLRAGRRIDTYDEINKK</sequence>
<dbReference type="GO" id="GO:0004888">
    <property type="term" value="F:transmembrane signaling receptor activity"/>
    <property type="evidence" value="ECO:0007669"/>
    <property type="project" value="TreeGrafter"/>
</dbReference>
<dbReference type="InterPro" id="IPR015484">
    <property type="entry name" value="CD3_esu/gsu/dsu"/>
</dbReference>
<name>A0A665U0J5_ECHNA</name>
<evidence type="ECO:0000256" key="1">
    <source>
        <dbReference type="SAM" id="MobiDB-lite"/>
    </source>
</evidence>
<dbReference type="PANTHER" id="PTHR10570:SF8">
    <property type="entry name" value="T-CELL SURFACE GLYCOPROTEIN CD3 GAMMA CHAIN"/>
    <property type="match status" value="1"/>
</dbReference>
<evidence type="ECO:0000313" key="4">
    <source>
        <dbReference type="Ensembl" id="ENSENLP00000012694.1"/>
    </source>
</evidence>
<reference evidence="4" key="2">
    <citation type="submission" date="2025-08" db="UniProtKB">
        <authorList>
            <consortium name="Ensembl"/>
        </authorList>
    </citation>
    <scope>IDENTIFICATION</scope>
</reference>
<dbReference type="Pfam" id="PF16681">
    <property type="entry name" value="Ig_5"/>
    <property type="match status" value="1"/>
</dbReference>
<proteinExistence type="predicted"/>